<evidence type="ECO:0000313" key="2">
    <source>
        <dbReference type="Proteomes" id="UP001282284"/>
    </source>
</evidence>
<dbReference type="EMBL" id="JAUBDI010000015">
    <property type="protein sequence ID" value="MDW0114295.1"/>
    <property type="molecule type" value="Genomic_DNA"/>
</dbReference>
<name>A0ABU4GDB9_9BACL</name>
<keyword evidence="2" id="KW-1185">Reference proteome</keyword>
<sequence length="121" mass="13829">MKNLFIAIGFLFATYAPEIPLLTAFIQKEAPAYAKWSRLALVETKNAYPNAQIVDYLYKGTTATDDLSIATFQLWLKEGDTEFGVIVTVTYTTATEEFKKVEFEEFARPVWKDMQKTPNRS</sequence>
<evidence type="ECO:0000313" key="1">
    <source>
        <dbReference type="EMBL" id="MDW0114295.1"/>
    </source>
</evidence>
<gene>
    <name evidence="1" type="ORF">QT711_13945</name>
</gene>
<dbReference type="Proteomes" id="UP001282284">
    <property type="component" value="Unassembled WGS sequence"/>
</dbReference>
<dbReference type="RefSeq" id="WP_317945233.1">
    <property type="nucleotide sequence ID" value="NZ_JAUBDI010000015.1"/>
</dbReference>
<accession>A0ABU4GDB9</accession>
<dbReference type="InterPro" id="IPR024987">
    <property type="entry name" value="DUF3889"/>
</dbReference>
<organism evidence="1 2">
    <name type="scientific">Sporosarcina saromensis</name>
    <dbReference type="NCBI Taxonomy" id="359365"/>
    <lineage>
        <taxon>Bacteria</taxon>
        <taxon>Bacillati</taxon>
        <taxon>Bacillota</taxon>
        <taxon>Bacilli</taxon>
        <taxon>Bacillales</taxon>
        <taxon>Caryophanaceae</taxon>
        <taxon>Sporosarcina</taxon>
    </lineage>
</organism>
<protein>
    <submittedName>
        <fullName evidence="1">DUF3889 domain-containing protein</fullName>
    </submittedName>
</protein>
<proteinExistence type="predicted"/>
<dbReference type="Pfam" id="PF13028">
    <property type="entry name" value="DUF3889"/>
    <property type="match status" value="1"/>
</dbReference>
<reference evidence="1 2" key="1">
    <citation type="submission" date="2023-06" db="EMBL/GenBank/DDBJ databases">
        <title>Sporosarcina sp. nov., isolated from Korean traditional fermented seafood 'Jeotgal'.</title>
        <authorList>
            <person name="Yang A.I."/>
            <person name="Shin N.-R."/>
        </authorList>
    </citation>
    <scope>NUCLEOTIDE SEQUENCE [LARGE SCALE GENOMIC DNA]</scope>
    <source>
        <strain evidence="1 2">KCTC13119</strain>
    </source>
</reference>
<comment type="caution">
    <text evidence="1">The sequence shown here is derived from an EMBL/GenBank/DDBJ whole genome shotgun (WGS) entry which is preliminary data.</text>
</comment>
<dbReference type="Gene3D" id="3.10.450.390">
    <property type="entry name" value="Protein of unknown function DUF3889"/>
    <property type="match status" value="1"/>
</dbReference>